<accession>A0A4C1ZGJ0</accession>
<name>A0A4C1ZGJ0_EUMVA</name>
<dbReference type="AlphaFoldDB" id="A0A4C1ZGJ0"/>
<dbReference type="EMBL" id="BGZK01001782">
    <property type="protein sequence ID" value="GBP86263.1"/>
    <property type="molecule type" value="Genomic_DNA"/>
</dbReference>
<dbReference type="Proteomes" id="UP000299102">
    <property type="component" value="Unassembled WGS sequence"/>
</dbReference>
<protein>
    <submittedName>
        <fullName evidence="1">Uncharacterized protein</fullName>
    </submittedName>
</protein>
<evidence type="ECO:0000313" key="1">
    <source>
        <dbReference type="EMBL" id="GBP86263.1"/>
    </source>
</evidence>
<gene>
    <name evidence="1" type="ORF">EVAR_57384_1</name>
</gene>
<evidence type="ECO:0000313" key="2">
    <source>
        <dbReference type="Proteomes" id="UP000299102"/>
    </source>
</evidence>
<keyword evidence="2" id="KW-1185">Reference proteome</keyword>
<reference evidence="1 2" key="1">
    <citation type="journal article" date="2019" name="Commun. Biol.">
        <title>The bagworm genome reveals a unique fibroin gene that provides high tensile strength.</title>
        <authorList>
            <person name="Kono N."/>
            <person name="Nakamura H."/>
            <person name="Ohtoshi R."/>
            <person name="Tomita M."/>
            <person name="Numata K."/>
            <person name="Arakawa K."/>
        </authorList>
    </citation>
    <scope>NUCLEOTIDE SEQUENCE [LARGE SCALE GENOMIC DNA]</scope>
</reference>
<proteinExistence type="predicted"/>
<comment type="caution">
    <text evidence="1">The sequence shown here is derived from an EMBL/GenBank/DDBJ whole genome shotgun (WGS) entry which is preliminary data.</text>
</comment>
<sequence length="103" mass="11385">MVSVSAIVSFQRVLIPITARAHEVDAAGAVLPRIGSSCVRISRYDIVSCTLPFYPSLFLLYCLQVRDVKLDSTLYCPIAAIGLQSQTPTNIMLWLWACLHQTS</sequence>
<organism evidence="1 2">
    <name type="scientific">Eumeta variegata</name>
    <name type="common">Bagworm moth</name>
    <name type="synonym">Eumeta japonica</name>
    <dbReference type="NCBI Taxonomy" id="151549"/>
    <lineage>
        <taxon>Eukaryota</taxon>
        <taxon>Metazoa</taxon>
        <taxon>Ecdysozoa</taxon>
        <taxon>Arthropoda</taxon>
        <taxon>Hexapoda</taxon>
        <taxon>Insecta</taxon>
        <taxon>Pterygota</taxon>
        <taxon>Neoptera</taxon>
        <taxon>Endopterygota</taxon>
        <taxon>Lepidoptera</taxon>
        <taxon>Glossata</taxon>
        <taxon>Ditrysia</taxon>
        <taxon>Tineoidea</taxon>
        <taxon>Psychidae</taxon>
        <taxon>Oiketicinae</taxon>
        <taxon>Eumeta</taxon>
    </lineage>
</organism>